<evidence type="ECO:0000313" key="4">
    <source>
        <dbReference type="EMBL" id="PWN26478.1"/>
    </source>
</evidence>
<accession>A0A316UNY1</accession>
<dbReference type="GO" id="GO:0004741">
    <property type="term" value="F:[pyruvate dehydrogenase (acetyl-transferring)]-phosphatase activity"/>
    <property type="evidence" value="ECO:0007669"/>
    <property type="project" value="TreeGrafter"/>
</dbReference>
<dbReference type="Gene3D" id="3.60.40.10">
    <property type="entry name" value="PPM-type phosphatase domain"/>
    <property type="match status" value="1"/>
</dbReference>
<keyword evidence="2" id="KW-0472">Membrane</keyword>
<dbReference type="SUPFAM" id="SSF81606">
    <property type="entry name" value="PP2C-like"/>
    <property type="match status" value="1"/>
</dbReference>
<feature type="transmembrane region" description="Helical" evidence="2">
    <location>
        <begin position="56"/>
        <end position="73"/>
    </location>
</feature>
<dbReference type="CDD" id="cd00143">
    <property type="entry name" value="PP2Cc"/>
    <property type="match status" value="1"/>
</dbReference>
<name>A0A316UNY1_9BASI</name>
<keyword evidence="5" id="KW-1185">Reference proteome</keyword>
<dbReference type="PANTHER" id="PTHR13832">
    <property type="entry name" value="PROTEIN PHOSPHATASE 2C"/>
    <property type="match status" value="1"/>
</dbReference>
<organism evidence="4 5">
    <name type="scientific">Jaminaea rosea</name>
    <dbReference type="NCBI Taxonomy" id="1569628"/>
    <lineage>
        <taxon>Eukaryota</taxon>
        <taxon>Fungi</taxon>
        <taxon>Dikarya</taxon>
        <taxon>Basidiomycota</taxon>
        <taxon>Ustilaginomycotina</taxon>
        <taxon>Exobasidiomycetes</taxon>
        <taxon>Microstromatales</taxon>
        <taxon>Microstromatales incertae sedis</taxon>
        <taxon>Jaminaea</taxon>
    </lineage>
</organism>
<protein>
    <submittedName>
        <fullName evidence="4">Protein serine/threonine phosphatase 2C</fullName>
    </submittedName>
</protein>
<dbReference type="InterPro" id="IPR015655">
    <property type="entry name" value="PP2C"/>
</dbReference>
<dbReference type="InterPro" id="IPR036457">
    <property type="entry name" value="PPM-type-like_dom_sf"/>
</dbReference>
<reference evidence="4 5" key="1">
    <citation type="journal article" date="2018" name="Mol. Biol. Evol.">
        <title>Broad Genomic Sampling Reveals a Smut Pathogenic Ancestry of the Fungal Clade Ustilaginomycotina.</title>
        <authorList>
            <person name="Kijpornyongpan T."/>
            <person name="Mondo S.J."/>
            <person name="Barry K."/>
            <person name="Sandor L."/>
            <person name="Lee J."/>
            <person name="Lipzen A."/>
            <person name="Pangilinan J."/>
            <person name="LaButti K."/>
            <person name="Hainaut M."/>
            <person name="Henrissat B."/>
            <person name="Grigoriev I.V."/>
            <person name="Spatafora J.W."/>
            <person name="Aime M.C."/>
        </authorList>
    </citation>
    <scope>NUCLEOTIDE SEQUENCE [LARGE SCALE GENOMIC DNA]</scope>
    <source>
        <strain evidence="4 5">MCA 5214</strain>
    </source>
</reference>
<evidence type="ECO:0000313" key="5">
    <source>
        <dbReference type="Proteomes" id="UP000245884"/>
    </source>
</evidence>
<gene>
    <name evidence="4" type="ORF">BDZ90DRAFT_39741</name>
</gene>
<dbReference type="Proteomes" id="UP000245884">
    <property type="component" value="Unassembled WGS sequence"/>
</dbReference>
<dbReference type="STRING" id="1569628.A0A316UNY1"/>
<dbReference type="RefSeq" id="XP_025361090.1">
    <property type="nucleotide sequence ID" value="XM_025509554.1"/>
</dbReference>
<dbReference type="SMART" id="SM00332">
    <property type="entry name" value="PP2Cc"/>
    <property type="match status" value="1"/>
</dbReference>
<feature type="region of interest" description="Disordered" evidence="1">
    <location>
        <begin position="1"/>
        <end position="48"/>
    </location>
</feature>
<dbReference type="OrthoDB" id="420076at2759"/>
<dbReference type="Pfam" id="PF00481">
    <property type="entry name" value="PP2C"/>
    <property type="match status" value="1"/>
</dbReference>
<feature type="region of interest" description="Disordered" evidence="1">
    <location>
        <begin position="83"/>
        <end position="102"/>
    </location>
</feature>
<keyword evidence="2" id="KW-0812">Transmembrane</keyword>
<keyword evidence="2" id="KW-1133">Transmembrane helix</keyword>
<dbReference type="GO" id="GO:0005739">
    <property type="term" value="C:mitochondrion"/>
    <property type="evidence" value="ECO:0007669"/>
    <property type="project" value="TreeGrafter"/>
</dbReference>
<proteinExistence type="predicted"/>
<dbReference type="PROSITE" id="PS51746">
    <property type="entry name" value="PPM_2"/>
    <property type="match status" value="1"/>
</dbReference>
<dbReference type="InterPro" id="IPR001932">
    <property type="entry name" value="PPM-type_phosphatase-like_dom"/>
</dbReference>
<sequence length="565" mass="61100">MAARRTLFSASQLRLRPASLSRGRQFASGSSQPTPPPSSSSASTTKRYEKQRRNEWIVIAVSGAIAAGGAYYWTNRPKDVDDNVFAPPSSPEPSSSSRNFSITVRHPSTGERMTKVFTMLSDSESTKRLRQNERVVDVQDAGAVSRYYVNSVAANAPIEDRSSQAILPHANSASAAAFFAVMDGHAGWDTSELLSKRLIPEVALHIDAAHRLAEDRARNPGLAAKIKAALGAGSGSEEEIRSGLVKEAISTAFLGLDKRICETPIEMLKRGGAASEGYQAMLPALSGSCALLTYVDSARDTVYVACTGDSRALAGYQDAKTGQWSVEPLSEDQTGRNIREQERMRREHPIEEADHVVMRGRVLGGLEPTRAFGDARYKWDREMQAKLREAFLPAGSGGRGPPQLLKTPPYVTARPMIQSRRIAADGKQLRFIVMATDGLWDMLSNEEVGSLVAGHLSEVKGRVGKEELEGKVFGKAAAPAISDQQAVLSSSHHPLARAQGQQVFAFQDENLATHLVRNALGGGGAQRVNAYLAIPAGDARRYRDDITVNVVLLGEKQASPREAKL</sequence>
<evidence type="ECO:0000256" key="1">
    <source>
        <dbReference type="SAM" id="MobiDB-lite"/>
    </source>
</evidence>
<dbReference type="PANTHER" id="PTHR13832:SF792">
    <property type="entry name" value="GM14286P"/>
    <property type="match status" value="1"/>
</dbReference>
<dbReference type="GeneID" id="37031377"/>
<evidence type="ECO:0000256" key="2">
    <source>
        <dbReference type="SAM" id="Phobius"/>
    </source>
</evidence>
<dbReference type="EMBL" id="KZ819671">
    <property type="protein sequence ID" value="PWN26478.1"/>
    <property type="molecule type" value="Genomic_DNA"/>
</dbReference>
<feature type="domain" description="PPM-type phosphatase" evidence="3">
    <location>
        <begin position="146"/>
        <end position="553"/>
    </location>
</feature>
<evidence type="ECO:0000259" key="3">
    <source>
        <dbReference type="PROSITE" id="PS51746"/>
    </source>
</evidence>
<dbReference type="AlphaFoldDB" id="A0A316UNY1"/>